<evidence type="ECO:0000256" key="1">
    <source>
        <dbReference type="ARBA" id="ARBA00004141"/>
    </source>
</evidence>
<dbReference type="AlphaFoldDB" id="A0AAU7FQ96"/>
<comment type="subcellular location">
    <subcellularLocation>
        <location evidence="1">Membrane</location>
        <topology evidence="1">Multi-pass membrane protein</topology>
    </subcellularLocation>
</comment>
<dbReference type="GO" id="GO:0016020">
    <property type="term" value="C:membrane"/>
    <property type="evidence" value="ECO:0007669"/>
    <property type="project" value="UniProtKB-SubCell"/>
</dbReference>
<proteinExistence type="predicted"/>
<feature type="transmembrane region" description="Helical" evidence="5">
    <location>
        <begin position="69"/>
        <end position="89"/>
    </location>
</feature>
<evidence type="ECO:0000256" key="2">
    <source>
        <dbReference type="ARBA" id="ARBA00022692"/>
    </source>
</evidence>
<keyword evidence="3 5" id="KW-1133">Transmembrane helix</keyword>
<name>A0AAU7FQ96_9BACI</name>
<feature type="transmembrane region" description="Helical" evidence="5">
    <location>
        <begin position="38"/>
        <end position="63"/>
    </location>
</feature>
<protein>
    <submittedName>
        <fullName evidence="6">DoxX family protein</fullName>
    </submittedName>
</protein>
<dbReference type="RefSeq" id="WP_076821624.1">
    <property type="nucleotide sequence ID" value="NZ_CP157353.1"/>
</dbReference>
<feature type="transmembrane region" description="Helical" evidence="5">
    <location>
        <begin position="6"/>
        <end position="26"/>
    </location>
</feature>
<dbReference type="EMBL" id="CP157353">
    <property type="protein sequence ID" value="XBM05896.1"/>
    <property type="molecule type" value="Genomic_DNA"/>
</dbReference>
<organism evidence="6">
    <name type="scientific">Bacillus sp. BS1807G30</name>
    <dbReference type="NCBI Taxonomy" id="3153756"/>
    <lineage>
        <taxon>Bacteria</taxon>
        <taxon>Bacillati</taxon>
        <taxon>Bacillota</taxon>
        <taxon>Bacilli</taxon>
        <taxon>Bacillales</taxon>
        <taxon>Bacillaceae</taxon>
        <taxon>Bacillus</taxon>
    </lineage>
</organism>
<reference evidence="6" key="1">
    <citation type="submission" date="2024-05" db="EMBL/GenBank/DDBJ databases">
        <authorList>
            <person name="Liu Z."/>
        </authorList>
    </citation>
    <scope>NUCLEOTIDE SEQUENCE</scope>
    <source>
        <strain evidence="6">BS1807G30</strain>
    </source>
</reference>
<evidence type="ECO:0000313" key="6">
    <source>
        <dbReference type="EMBL" id="XBM05896.1"/>
    </source>
</evidence>
<evidence type="ECO:0000256" key="4">
    <source>
        <dbReference type="ARBA" id="ARBA00023136"/>
    </source>
</evidence>
<keyword evidence="4 5" id="KW-0472">Membrane</keyword>
<sequence>MITIFILILQIVLAVFFFLTGTKIISGKMAEEFKRFGLPAFFNILTGALELIGAAGMLAGIWIPTLALLSGLLLGGTMLAAAFTLIVLAKDPFKKAIPALVLFALSIGVSLYHIL</sequence>
<evidence type="ECO:0000256" key="5">
    <source>
        <dbReference type="SAM" id="Phobius"/>
    </source>
</evidence>
<dbReference type="Pfam" id="PF13564">
    <property type="entry name" value="DoxX_2"/>
    <property type="match status" value="1"/>
</dbReference>
<evidence type="ECO:0000256" key="3">
    <source>
        <dbReference type="ARBA" id="ARBA00022989"/>
    </source>
</evidence>
<accession>A0AAU7FQ96</accession>
<keyword evidence="2 5" id="KW-0812">Transmembrane</keyword>
<gene>
    <name evidence="6" type="ORF">ABG082_09050</name>
</gene>
<feature type="transmembrane region" description="Helical" evidence="5">
    <location>
        <begin position="96"/>
        <end position="114"/>
    </location>
</feature>
<dbReference type="InterPro" id="IPR032808">
    <property type="entry name" value="DoxX"/>
</dbReference>